<evidence type="ECO:0000256" key="5">
    <source>
        <dbReference type="ARBA" id="ARBA00022692"/>
    </source>
</evidence>
<evidence type="ECO:0000256" key="2">
    <source>
        <dbReference type="ARBA" id="ARBA00006434"/>
    </source>
</evidence>
<sequence>MSEMEVNRFHWADYVVFGISLVISTGIGVYHGWKTTKADSGVMEYMLGNRQLKYVPVAFSILASYMSAIGMLGIPSEVYTFGAMVVLRCFCYVWVFPILAHTFVPFFQKLQLTSAYEYLELRFNKVLKWTGSVTFIIRTYIYMAIALYAPALAMSQASGIPIWASIVIAGIVGTFYTTMGGMRAVVWTDVFQVCVMVAGTLALIIGGTIRVGGLDKVWNINMEGKRLDIFDFRFGLTIRQTFWSTLFGYGLSTMAMHAGSQTTIQRWMSVKNVKEAQITTWLQIPLTSLFQLVLVLQGMVMYAFYHKCDPLQTGRVAKADQLSPLMSIDILGAVPGLPGLFLSAIVCAALSTLSSGINSMSAVVLEDVVKPWYMWKYNTVISDRKATLASKIASGIFGMLAVALAIPAQYVSENVIQFTNRVYSMNSGPVFGLFIVAMFFPWTNSIGAFVGVMTSLVISYWIGLGALIDGPSSPKLPLRIDGCGANNTDVLYTPTAVLEDFVNITMDTPVAETSVGFQIKDLYTLSYLWFTLLGLLVTIVVGLVVSFISGHNKSGDIPENLLFNWSSCLCWRREKSRHSSEPMSENGYNNNALISTNSSLVKQPLTGKDADLDNITRL</sequence>
<dbReference type="OrthoDB" id="6132759at2759"/>
<gene>
    <name evidence="14" type="ORF">OFUS_LOCUS15530</name>
</gene>
<comment type="subcellular location">
    <subcellularLocation>
        <location evidence="1">Cell membrane</location>
        <topology evidence="1">Multi-pass membrane protein</topology>
    </subcellularLocation>
</comment>
<protein>
    <submittedName>
        <fullName evidence="14">Uncharacterized protein</fullName>
    </submittedName>
</protein>
<accession>A0A8J1UZK7</accession>
<comment type="catalytic activity">
    <reaction evidence="12">
        <text>iodide(out) + 2 Na(+)(out) = iodide(in) + 2 Na(+)(in)</text>
        <dbReference type="Rhea" id="RHEA:71207"/>
        <dbReference type="ChEBI" id="CHEBI:16382"/>
        <dbReference type="ChEBI" id="CHEBI:29101"/>
    </reaction>
</comment>
<evidence type="ECO:0000256" key="10">
    <source>
        <dbReference type="ARBA" id="ARBA00023180"/>
    </source>
</evidence>
<keyword evidence="3" id="KW-0813">Transport</keyword>
<keyword evidence="7" id="KW-0915">Sodium</keyword>
<evidence type="ECO:0000256" key="3">
    <source>
        <dbReference type="ARBA" id="ARBA00022448"/>
    </source>
</evidence>
<dbReference type="GO" id="GO:0005886">
    <property type="term" value="C:plasma membrane"/>
    <property type="evidence" value="ECO:0007669"/>
    <property type="project" value="UniProtKB-SubCell"/>
</dbReference>
<keyword evidence="9" id="KW-0472">Membrane</keyword>
<evidence type="ECO:0000256" key="11">
    <source>
        <dbReference type="ARBA" id="ARBA00023201"/>
    </source>
</evidence>
<dbReference type="GO" id="GO:0015075">
    <property type="term" value="F:monoatomic ion transmembrane transporter activity"/>
    <property type="evidence" value="ECO:0007669"/>
    <property type="project" value="UniProtKB-ARBA"/>
</dbReference>
<dbReference type="InterPro" id="IPR051163">
    <property type="entry name" value="Sodium:Solute_Symporter_SSF"/>
</dbReference>
<keyword evidence="5" id="KW-0812">Transmembrane</keyword>
<dbReference type="PANTHER" id="PTHR42985:SF2">
    <property type="entry name" value="SODIUM-DEPENDENT MULTIVITAMIN TRANSPORTER"/>
    <property type="match status" value="1"/>
</dbReference>
<comment type="caution">
    <text evidence="14">The sequence shown here is derived from an EMBL/GenBank/DDBJ whole genome shotgun (WGS) entry which is preliminary data.</text>
</comment>
<dbReference type="Pfam" id="PF00474">
    <property type="entry name" value="SSF"/>
    <property type="match status" value="1"/>
</dbReference>
<dbReference type="InterPro" id="IPR018212">
    <property type="entry name" value="Na/solute_symporter_CS"/>
</dbReference>
<dbReference type="PANTHER" id="PTHR42985">
    <property type="entry name" value="SODIUM-COUPLED MONOCARBOXYLATE TRANSPORTER"/>
    <property type="match status" value="1"/>
</dbReference>
<keyword evidence="15" id="KW-1185">Reference proteome</keyword>
<evidence type="ECO:0000256" key="13">
    <source>
        <dbReference type="RuleBase" id="RU362091"/>
    </source>
</evidence>
<evidence type="ECO:0000256" key="9">
    <source>
        <dbReference type="ARBA" id="ARBA00023136"/>
    </source>
</evidence>
<dbReference type="GO" id="GO:0098660">
    <property type="term" value="P:inorganic ion transmembrane transport"/>
    <property type="evidence" value="ECO:0007669"/>
    <property type="project" value="UniProtKB-ARBA"/>
</dbReference>
<dbReference type="Gene3D" id="1.20.1730.10">
    <property type="entry name" value="Sodium/glucose cotransporter"/>
    <property type="match status" value="1"/>
</dbReference>
<dbReference type="NCBIfam" id="TIGR00813">
    <property type="entry name" value="sss"/>
    <property type="match status" value="1"/>
</dbReference>
<dbReference type="PROSITE" id="PS50283">
    <property type="entry name" value="NA_SOLUT_SYMP_3"/>
    <property type="match status" value="1"/>
</dbReference>
<evidence type="ECO:0000256" key="12">
    <source>
        <dbReference type="ARBA" id="ARBA00036099"/>
    </source>
</evidence>
<evidence type="ECO:0000313" key="14">
    <source>
        <dbReference type="EMBL" id="CAH1790310.1"/>
    </source>
</evidence>
<dbReference type="InterPro" id="IPR038377">
    <property type="entry name" value="Na/Glc_symporter_sf"/>
</dbReference>
<dbReference type="Proteomes" id="UP000749559">
    <property type="component" value="Unassembled WGS sequence"/>
</dbReference>
<evidence type="ECO:0000256" key="7">
    <source>
        <dbReference type="ARBA" id="ARBA00023053"/>
    </source>
</evidence>
<dbReference type="GO" id="GO:0015293">
    <property type="term" value="F:symporter activity"/>
    <property type="evidence" value="ECO:0007669"/>
    <property type="project" value="TreeGrafter"/>
</dbReference>
<reference evidence="14" key="1">
    <citation type="submission" date="2022-03" db="EMBL/GenBank/DDBJ databases">
        <authorList>
            <person name="Martin C."/>
        </authorList>
    </citation>
    <scope>NUCLEOTIDE SEQUENCE</scope>
</reference>
<comment type="similarity">
    <text evidence="2 13">Belongs to the sodium:solute symporter (SSF) (TC 2.A.21) family.</text>
</comment>
<dbReference type="AlphaFoldDB" id="A0A8J1UZK7"/>
<evidence type="ECO:0000256" key="8">
    <source>
        <dbReference type="ARBA" id="ARBA00023065"/>
    </source>
</evidence>
<evidence type="ECO:0000256" key="4">
    <source>
        <dbReference type="ARBA" id="ARBA00022475"/>
    </source>
</evidence>
<keyword evidence="8" id="KW-0406">Ion transport</keyword>
<evidence type="ECO:0000313" key="15">
    <source>
        <dbReference type="Proteomes" id="UP000749559"/>
    </source>
</evidence>
<keyword evidence="11" id="KW-0739">Sodium transport</keyword>
<keyword evidence="6" id="KW-1133">Transmembrane helix</keyword>
<dbReference type="InterPro" id="IPR001734">
    <property type="entry name" value="Na/solute_symporter"/>
</dbReference>
<evidence type="ECO:0000256" key="1">
    <source>
        <dbReference type="ARBA" id="ARBA00004651"/>
    </source>
</evidence>
<keyword evidence="4" id="KW-1003">Cell membrane</keyword>
<evidence type="ECO:0000256" key="6">
    <source>
        <dbReference type="ARBA" id="ARBA00022989"/>
    </source>
</evidence>
<dbReference type="PROSITE" id="PS00456">
    <property type="entry name" value="NA_SOLUT_SYMP_1"/>
    <property type="match status" value="1"/>
</dbReference>
<dbReference type="CDD" id="cd11492">
    <property type="entry name" value="SLC5sbd_NIS-SMVT"/>
    <property type="match status" value="1"/>
</dbReference>
<dbReference type="EMBL" id="CAIIXF020000007">
    <property type="protein sequence ID" value="CAH1790310.1"/>
    <property type="molecule type" value="Genomic_DNA"/>
</dbReference>
<name>A0A8J1UZK7_OWEFU</name>
<dbReference type="GO" id="GO:0006814">
    <property type="term" value="P:sodium ion transport"/>
    <property type="evidence" value="ECO:0007669"/>
    <property type="project" value="UniProtKB-KW"/>
</dbReference>
<organism evidence="14 15">
    <name type="scientific">Owenia fusiformis</name>
    <name type="common">Polychaete worm</name>
    <dbReference type="NCBI Taxonomy" id="6347"/>
    <lineage>
        <taxon>Eukaryota</taxon>
        <taxon>Metazoa</taxon>
        <taxon>Spiralia</taxon>
        <taxon>Lophotrochozoa</taxon>
        <taxon>Annelida</taxon>
        <taxon>Polychaeta</taxon>
        <taxon>Sedentaria</taxon>
        <taxon>Canalipalpata</taxon>
        <taxon>Sabellida</taxon>
        <taxon>Oweniida</taxon>
        <taxon>Oweniidae</taxon>
        <taxon>Owenia</taxon>
    </lineage>
</organism>
<proteinExistence type="inferred from homology"/>
<keyword evidence="10" id="KW-0325">Glycoprotein</keyword>